<dbReference type="EMBL" id="JACIFP010000001">
    <property type="protein sequence ID" value="MBB4136080.1"/>
    <property type="molecule type" value="Genomic_DNA"/>
</dbReference>
<name>A0A840F782_9ACTN</name>
<proteinExistence type="predicted"/>
<evidence type="ECO:0000313" key="2">
    <source>
        <dbReference type="Proteomes" id="UP000551501"/>
    </source>
</evidence>
<dbReference type="Proteomes" id="UP000551501">
    <property type="component" value="Unassembled WGS sequence"/>
</dbReference>
<dbReference type="AlphaFoldDB" id="A0A840F782"/>
<protein>
    <submittedName>
        <fullName evidence="1">Uncharacterized protein</fullName>
    </submittedName>
</protein>
<gene>
    <name evidence="1" type="ORF">BKA16_002632</name>
</gene>
<reference evidence="1 2" key="1">
    <citation type="submission" date="2020-08" db="EMBL/GenBank/DDBJ databases">
        <title>Sequencing the genomes of 1000 actinobacteria strains.</title>
        <authorList>
            <person name="Klenk H.-P."/>
        </authorList>
    </citation>
    <scope>NUCLEOTIDE SEQUENCE [LARGE SCALE GENOMIC DNA]</scope>
    <source>
        <strain evidence="1 2">DSM 45298</strain>
    </source>
</reference>
<sequence length="77" mass="8776">MTSTTTEPFTLGDRIEVGDIARRVGLKWPTGKAPMKRSVADRMAKRIVRMRDAGEKPYISDARQTFAQGVRFNYQEN</sequence>
<organism evidence="1 2">
    <name type="scientific">Gordonia humi</name>
    <dbReference type="NCBI Taxonomy" id="686429"/>
    <lineage>
        <taxon>Bacteria</taxon>
        <taxon>Bacillati</taxon>
        <taxon>Actinomycetota</taxon>
        <taxon>Actinomycetes</taxon>
        <taxon>Mycobacteriales</taxon>
        <taxon>Gordoniaceae</taxon>
        <taxon>Gordonia</taxon>
    </lineage>
</organism>
<dbReference type="RefSeq" id="WP_183371061.1">
    <property type="nucleotide sequence ID" value="NZ_BAABHL010000040.1"/>
</dbReference>
<accession>A0A840F782</accession>
<evidence type="ECO:0000313" key="1">
    <source>
        <dbReference type="EMBL" id="MBB4136080.1"/>
    </source>
</evidence>
<keyword evidence="2" id="KW-1185">Reference proteome</keyword>
<comment type="caution">
    <text evidence="1">The sequence shown here is derived from an EMBL/GenBank/DDBJ whole genome shotgun (WGS) entry which is preliminary data.</text>
</comment>